<dbReference type="Proteomes" id="UP000245771">
    <property type="component" value="Unassembled WGS sequence"/>
</dbReference>
<dbReference type="EMBL" id="KZ819602">
    <property type="protein sequence ID" value="PWN37490.1"/>
    <property type="molecule type" value="Genomic_DNA"/>
</dbReference>
<accession>A0A316VJ14</accession>
<reference evidence="2 3" key="1">
    <citation type="journal article" date="2018" name="Mol. Biol. Evol.">
        <title>Broad Genomic Sampling Reveals a Smut Pathogenic Ancestry of the Fungal Clade Ustilaginomycotina.</title>
        <authorList>
            <person name="Kijpornyongpan T."/>
            <person name="Mondo S.J."/>
            <person name="Barry K."/>
            <person name="Sandor L."/>
            <person name="Lee J."/>
            <person name="Lipzen A."/>
            <person name="Pangilinan J."/>
            <person name="LaButti K."/>
            <person name="Hainaut M."/>
            <person name="Henrissat B."/>
            <person name="Grigoriev I.V."/>
            <person name="Spatafora J.W."/>
            <person name="Aime M.C."/>
        </authorList>
    </citation>
    <scope>NUCLEOTIDE SEQUENCE [LARGE SCALE GENOMIC DNA]</scope>
    <source>
        <strain evidence="2 3">MCA 3882</strain>
    </source>
</reference>
<evidence type="ECO:0000313" key="2">
    <source>
        <dbReference type="EMBL" id="PWN37490.1"/>
    </source>
</evidence>
<keyword evidence="3" id="KW-1185">Reference proteome</keyword>
<evidence type="ECO:0000256" key="1">
    <source>
        <dbReference type="SAM" id="MobiDB-lite"/>
    </source>
</evidence>
<feature type="region of interest" description="Disordered" evidence="1">
    <location>
        <begin position="76"/>
        <end position="99"/>
    </location>
</feature>
<proteinExistence type="predicted"/>
<dbReference type="RefSeq" id="XP_025357792.1">
    <property type="nucleotide sequence ID" value="XM_025501319.1"/>
</dbReference>
<name>A0A316VJ14_9BASI</name>
<dbReference type="GeneID" id="37023100"/>
<dbReference type="InParanoid" id="A0A316VJ14"/>
<dbReference type="AlphaFoldDB" id="A0A316VJ14"/>
<organism evidence="2 3">
    <name type="scientific">Meira miltonrushii</name>
    <dbReference type="NCBI Taxonomy" id="1280837"/>
    <lineage>
        <taxon>Eukaryota</taxon>
        <taxon>Fungi</taxon>
        <taxon>Dikarya</taxon>
        <taxon>Basidiomycota</taxon>
        <taxon>Ustilaginomycotina</taxon>
        <taxon>Exobasidiomycetes</taxon>
        <taxon>Exobasidiales</taxon>
        <taxon>Brachybasidiaceae</taxon>
        <taxon>Meira</taxon>
    </lineage>
</organism>
<sequence>MKKYPSVMMTYIHHPFKDGVTNESSKTIDAAYISYSKIKCRAVGSHLRAYVKYEKGINGSASKYLRTRAGFDLKDDFQSNEQDHTNDSEKGKQKSPDKIPENPYLCVQLWTLYERIEKWTFFDMQTMQRDVSKQFKEDPEKFKLGFCKIITCVFKIVCWTFQGDKDLNEHQE</sequence>
<protein>
    <submittedName>
        <fullName evidence="2">Uncharacterized protein</fullName>
    </submittedName>
</protein>
<gene>
    <name evidence="2" type="ORF">FA14DRAFT_183474</name>
</gene>
<evidence type="ECO:0000313" key="3">
    <source>
        <dbReference type="Proteomes" id="UP000245771"/>
    </source>
</evidence>